<name>A0A7C3F521_9CREN</name>
<dbReference type="GO" id="GO:0009116">
    <property type="term" value="P:nucleoside metabolic process"/>
    <property type="evidence" value="ECO:0007669"/>
    <property type="project" value="InterPro"/>
</dbReference>
<dbReference type="AlphaFoldDB" id="A0A7C3F521"/>
<dbReference type="HAMAP" id="MF_00712">
    <property type="entry name" value="GcvPA"/>
    <property type="match status" value="1"/>
</dbReference>
<protein>
    <recommendedName>
        <fullName evidence="2">Probable glycine dehydrogenase (decarboxylating) subunit 1</fullName>
        <ecNumber evidence="2">1.4.4.2</ecNumber>
    </recommendedName>
    <alternativeName>
        <fullName evidence="2">Glycine cleavage system P-protein subunit 1</fullName>
    </alternativeName>
    <alternativeName>
        <fullName evidence="2">Glycine decarboxylase subunit 1</fullName>
    </alternativeName>
    <alternativeName>
        <fullName evidence="2">Glycine dehydrogenase (aminomethyl-transferring) subunit 1</fullName>
    </alternativeName>
</protein>
<dbReference type="InterPro" id="IPR023010">
    <property type="entry name" value="GcvPA"/>
</dbReference>
<evidence type="ECO:0000256" key="2">
    <source>
        <dbReference type="HAMAP-Rule" id="MF_00712"/>
    </source>
</evidence>
<dbReference type="Pfam" id="PF02347">
    <property type="entry name" value="GDC-P"/>
    <property type="match status" value="1"/>
</dbReference>
<dbReference type="Gene3D" id="3.90.1150.10">
    <property type="entry name" value="Aspartate Aminotransferase, domain 1"/>
    <property type="match status" value="1"/>
</dbReference>
<dbReference type="InterPro" id="IPR015422">
    <property type="entry name" value="PyrdxlP-dep_Trfase_small"/>
</dbReference>
<dbReference type="InterPro" id="IPR015421">
    <property type="entry name" value="PyrdxlP-dep_Trfase_major"/>
</dbReference>
<comment type="similarity">
    <text evidence="2">Belongs to the GcvP family. N-terminal subunit subfamily.</text>
</comment>
<evidence type="ECO:0000259" key="3">
    <source>
        <dbReference type="Pfam" id="PF02347"/>
    </source>
</evidence>
<evidence type="ECO:0000256" key="1">
    <source>
        <dbReference type="ARBA" id="ARBA00023002"/>
    </source>
</evidence>
<comment type="catalytic activity">
    <reaction evidence="2">
        <text>N(6)-[(R)-lipoyl]-L-lysyl-[glycine-cleavage complex H protein] + glycine + H(+) = N(6)-[(R)-S(8)-aminomethyldihydrolipoyl]-L-lysyl-[glycine-cleavage complex H protein] + CO2</text>
        <dbReference type="Rhea" id="RHEA:24304"/>
        <dbReference type="Rhea" id="RHEA-COMP:10494"/>
        <dbReference type="Rhea" id="RHEA-COMP:10495"/>
        <dbReference type="ChEBI" id="CHEBI:15378"/>
        <dbReference type="ChEBI" id="CHEBI:16526"/>
        <dbReference type="ChEBI" id="CHEBI:57305"/>
        <dbReference type="ChEBI" id="CHEBI:83099"/>
        <dbReference type="ChEBI" id="CHEBI:83143"/>
        <dbReference type="EC" id="1.4.4.2"/>
    </reaction>
</comment>
<evidence type="ECO:0000313" key="4">
    <source>
        <dbReference type="EMBL" id="HFK21026.1"/>
    </source>
</evidence>
<accession>A0A7C3F521</accession>
<sequence length="457" mass="49120">MIKHPYIPNTASFGEMLSEIGASGAEDLFVDLPRRSFSADPVPAMPMGEAGVEAELSGILSDVAMHGYLNFVGGGPWRHFIPSAIKHIISRGEFLTSYTPYQPEISQGMLQALFEYQSMVCELYEMDVSNASMYDLATAAAEAALLCARVTGRKEFIIPESLPWERKSVIRNYTEPQGIRLLEVRYSRENGWTDMEDLKQKAGTATAGVYIESPTYFGTIDPGMRAAADLAHDAGALMVAGADPLSLGLIKPPGSLGADIAVGDGQPLGIPPAFGGNSLGIFACRGEQRLLRQMPGRIVGMTEETGGGARGYVLALATREQHIRRGKATSNICTNESLLAVAAAAYMALMGREGIKGVSSRILKRTTYAKRRVAEEGLEVRFPGASFRDFVVDFGDPRVEARVRAELLRDGILGGRPLKSDGIGIPGGSVFAVTELHQEAQIDRLAVALRAALRRAG</sequence>
<comment type="caution">
    <text evidence="4">The sequence shown here is derived from an EMBL/GenBank/DDBJ whole genome shotgun (WGS) entry which is preliminary data.</text>
</comment>
<dbReference type="EMBL" id="DSTX01000011">
    <property type="protein sequence ID" value="HFK21026.1"/>
    <property type="molecule type" value="Genomic_DNA"/>
</dbReference>
<dbReference type="InterPro" id="IPR015424">
    <property type="entry name" value="PyrdxlP-dep_Trfase"/>
</dbReference>
<organism evidence="4">
    <name type="scientific">Candidatus Methanomethylicus mesodigestus</name>
    <dbReference type="NCBI Taxonomy" id="1867258"/>
    <lineage>
        <taxon>Archaea</taxon>
        <taxon>Thermoproteota</taxon>
        <taxon>Methanosuratincolia</taxon>
        <taxon>Candidatus Methanomethylicales</taxon>
        <taxon>Candidatus Methanomethylicaceae</taxon>
        <taxon>Candidatus Methanomethylicus</taxon>
    </lineage>
</organism>
<gene>
    <name evidence="2" type="primary">gcvPA</name>
    <name evidence="4" type="ORF">ENS19_07125</name>
</gene>
<dbReference type="GO" id="GO:0019464">
    <property type="term" value="P:glycine decarboxylation via glycine cleavage system"/>
    <property type="evidence" value="ECO:0007669"/>
    <property type="project" value="UniProtKB-UniRule"/>
</dbReference>
<reference evidence="4" key="1">
    <citation type="journal article" date="2020" name="mSystems">
        <title>Genome- and Community-Level Interaction Insights into Carbon Utilization and Element Cycling Functions of Hydrothermarchaeota in Hydrothermal Sediment.</title>
        <authorList>
            <person name="Zhou Z."/>
            <person name="Liu Y."/>
            <person name="Xu W."/>
            <person name="Pan J."/>
            <person name="Luo Z.H."/>
            <person name="Li M."/>
        </authorList>
    </citation>
    <scope>NUCLEOTIDE SEQUENCE [LARGE SCALE GENOMIC DNA]</scope>
    <source>
        <strain evidence="4">SpSt-468</strain>
    </source>
</reference>
<dbReference type="SUPFAM" id="SSF53383">
    <property type="entry name" value="PLP-dependent transferases"/>
    <property type="match status" value="1"/>
</dbReference>
<feature type="domain" description="Glycine cleavage system P-protein N-terminal" evidence="3">
    <location>
        <begin position="12"/>
        <end position="443"/>
    </location>
</feature>
<dbReference type="GO" id="GO:0004375">
    <property type="term" value="F:glycine dehydrogenase (decarboxylating) activity"/>
    <property type="evidence" value="ECO:0007669"/>
    <property type="project" value="UniProtKB-EC"/>
</dbReference>
<comment type="subunit">
    <text evidence="2">The glycine cleavage system is composed of four proteins: P, T, L and H. In this organism, the P 'protein' is a heterodimer of two subunits.</text>
</comment>
<dbReference type="InterPro" id="IPR049315">
    <property type="entry name" value="GDC-P_N"/>
</dbReference>
<keyword evidence="1 2" id="KW-0560">Oxidoreductase</keyword>
<dbReference type="EC" id="1.4.4.2" evidence="2"/>
<dbReference type="PANTHER" id="PTHR42806">
    <property type="entry name" value="GLYCINE CLEAVAGE SYSTEM P-PROTEIN"/>
    <property type="match status" value="1"/>
</dbReference>
<dbReference type="Gene3D" id="3.40.640.10">
    <property type="entry name" value="Type I PLP-dependent aspartate aminotransferase-like (Major domain)"/>
    <property type="match status" value="1"/>
</dbReference>
<dbReference type="PANTHER" id="PTHR42806:SF1">
    <property type="entry name" value="GLYCINE DEHYDROGENASE (DECARBOXYLATING)"/>
    <property type="match status" value="1"/>
</dbReference>
<proteinExistence type="inferred from homology"/>
<dbReference type="NCBIfam" id="NF001696">
    <property type="entry name" value="PRK00451.1"/>
    <property type="match status" value="1"/>
</dbReference>
<comment type="function">
    <text evidence="2">The glycine cleavage system catalyzes the degradation of glycine. The P protein binds the alpha-amino group of glycine through its pyridoxal phosphate cofactor; CO(2) is released and the remaining methylamine moiety is then transferred to the lipoamide cofactor of the H protein.</text>
</comment>